<dbReference type="RefSeq" id="XP_013312562.1">
    <property type="nucleotide sequence ID" value="XM_013457108.1"/>
</dbReference>
<keyword evidence="6" id="KW-1185">Reference proteome</keyword>
<dbReference type="OrthoDB" id="255837at2759"/>
<keyword evidence="3" id="KW-0234">DNA repair</keyword>
<reference evidence="5 6" key="1">
    <citation type="submission" date="2015-01" db="EMBL/GenBank/DDBJ databases">
        <title>The Genome Sequence of Exophiala xenobiotica CBS118157.</title>
        <authorList>
            <consortium name="The Broad Institute Genomics Platform"/>
            <person name="Cuomo C."/>
            <person name="de Hoog S."/>
            <person name="Gorbushina A."/>
            <person name="Stielow B."/>
            <person name="Teixiera M."/>
            <person name="Abouelleil A."/>
            <person name="Chapman S.B."/>
            <person name="Priest M."/>
            <person name="Young S.K."/>
            <person name="Wortman J."/>
            <person name="Nusbaum C."/>
            <person name="Birren B."/>
        </authorList>
    </citation>
    <scope>NUCLEOTIDE SEQUENCE [LARGE SCALE GENOMIC DNA]</scope>
    <source>
        <strain evidence="5 6">CBS 118157</strain>
    </source>
</reference>
<organism evidence="5 6">
    <name type="scientific">Exophiala xenobiotica</name>
    <dbReference type="NCBI Taxonomy" id="348802"/>
    <lineage>
        <taxon>Eukaryota</taxon>
        <taxon>Fungi</taxon>
        <taxon>Dikarya</taxon>
        <taxon>Ascomycota</taxon>
        <taxon>Pezizomycotina</taxon>
        <taxon>Eurotiomycetes</taxon>
        <taxon>Chaetothyriomycetidae</taxon>
        <taxon>Chaetothyriales</taxon>
        <taxon>Herpotrichiellaceae</taxon>
        <taxon>Exophiala</taxon>
    </lineage>
</organism>
<sequence>MNSSTETRKSRISSTQEQLSDALRQISQLPSFSTEQQSMTPPASSLNADTSLGLSGEEQAALHHANHVFARHISLLKEYNNIKDVAMGMLSILAEKQGRRLTEVMKEYGLNEED</sequence>
<dbReference type="GO" id="GO:0006281">
    <property type="term" value="P:DNA repair"/>
    <property type="evidence" value="ECO:0007669"/>
    <property type="project" value="UniProtKB-KW"/>
</dbReference>
<proteinExistence type="inferred from homology"/>
<dbReference type="EMBL" id="KN847322">
    <property type="protein sequence ID" value="KIW51978.1"/>
    <property type="molecule type" value="Genomic_DNA"/>
</dbReference>
<evidence type="ECO:0000256" key="3">
    <source>
        <dbReference type="ARBA" id="ARBA00023204"/>
    </source>
</evidence>
<name>A0A0D2E9C4_9EURO</name>
<keyword evidence="2" id="KW-0227">DNA damage</keyword>
<dbReference type="Pfam" id="PF07061">
    <property type="entry name" value="Swi5"/>
    <property type="match status" value="1"/>
</dbReference>
<evidence type="ECO:0000256" key="1">
    <source>
        <dbReference type="ARBA" id="ARBA00008060"/>
    </source>
</evidence>
<dbReference type="STRING" id="348802.A0A0D2E9C4"/>
<protein>
    <recommendedName>
        <fullName evidence="7">DNA repair protein Swi5/Sae3</fullName>
    </recommendedName>
</protein>
<dbReference type="AlphaFoldDB" id="A0A0D2E9C4"/>
<dbReference type="HOGENOM" id="CLU_108102_0_0_1"/>
<dbReference type="Proteomes" id="UP000054342">
    <property type="component" value="Unassembled WGS sequence"/>
</dbReference>
<evidence type="ECO:0000256" key="2">
    <source>
        <dbReference type="ARBA" id="ARBA00022763"/>
    </source>
</evidence>
<accession>A0A0D2E9C4</accession>
<evidence type="ECO:0008006" key="7">
    <source>
        <dbReference type="Google" id="ProtNLM"/>
    </source>
</evidence>
<feature type="region of interest" description="Disordered" evidence="4">
    <location>
        <begin position="1"/>
        <end position="20"/>
    </location>
</feature>
<evidence type="ECO:0000313" key="5">
    <source>
        <dbReference type="EMBL" id="KIW51978.1"/>
    </source>
</evidence>
<evidence type="ECO:0000256" key="4">
    <source>
        <dbReference type="SAM" id="MobiDB-lite"/>
    </source>
</evidence>
<gene>
    <name evidence="5" type="ORF">PV05_10643</name>
</gene>
<dbReference type="GeneID" id="25332551"/>
<feature type="region of interest" description="Disordered" evidence="4">
    <location>
        <begin position="29"/>
        <end position="52"/>
    </location>
</feature>
<comment type="similarity">
    <text evidence="1">Belongs to the SWI5/SAE3 family.</text>
</comment>
<dbReference type="InterPro" id="IPR010760">
    <property type="entry name" value="DNA-repair_Swi5"/>
</dbReference>
<evidence type="ECO:0000313" key="6">
    <source>
        <dbReference type="Proteomes" id="UP000054342"/>
    </source>
</evidence>
<dbReference type="Gene3D" id="1.20.5.170">
    <property type="match status" value="1"/>
</dbReference>